<keyword evidence="1" id="KW-1133">Transmembrane helix</keyword>
<accession>A0A0G1GRX9</accession>
<dbReference type="EMBL" id="LCHM01000032">
    <property type="protein sequence ID" value="KKT37038.1"/>
    <property type="molecule type" value="Genomic_DNA"/>
</dbReference>
<keyword evidence="1" id="KW-0812">Transmembrane</keyword>
<evidence type="ECO:0000256" key="1">
    <source>
        <dbReference type="SAM" id="Phobius"/>
    </source>
</evidence>
<gene>
    <name evidence="2" type="ORF">UW22_C0032G0001</name>
</gene>
<name>A0A0G1GRX9_9BACT</name>
<keyword evidence="1" id="KW-0472">Membrane</keyword>
<dbReference type="Proteomes" id="UP000034617">
    <property type="component" value="Unassembled WGS sequence"/>
</dbReference>
<feature type="transmembrane region" description="Helical" evidence="1">
    <location>
        <begin position="37"/>
        <end position="55"/>
    </location>
</feature>
<proteinExistence type="predicted"/>
<reference evidence="2 3" key="1">
    <citation type="journal article" date="2015" name="Nature">
        <title>rRNA introns, odd ribosomes, and small enigmatic genomes across a large radiation of phyla.</title>
        <authorList>
            <person name="Brown C.T."/>
            <person name="Hug L.A."/>
            <person name="Thomas B.C."/>
            <person name="Sharon I."/>
            <person name="Castelle C.J."/>
            <person name="Singh A."/>
            <person name="Wilkins M.J."/>
            <person name="Williams K.H."/>
            <person name="Banfield J.F."/>
        </authorList>
    </citation>
    <scope>NUCLEOTIDE SEQUENCE [LARGE SCALE GENOMIC DNA]</scope>
</reference>
<feature type="transmembrane region" description="Helical" evidence="1">
    <location>
        <begin position="12"/>
        <end position="31"/>
    </location>
</feature>
<sequence>MLKYFSKRPFYNAVIHTVAGIGIGFLLTYTVAGIHPVRWGVAFLVIALLGHLQALR</sequence>
<protein>
    <submittedName>
        <fullName evidence="2">Uncharacterized protein</fullName>
    </submittedName>
</protein>
<evidence type="ECO:0000313" key="2">
    <source>
        <dbReference type="EMBL" id="KKT37038.1"/>
    </source>
</evidence>
<evidence type="ECO:0000313" key="3">
    <source>
        <dbReference type="Proteomes" id="UP000034617"/>
    </source>
</evidence>
<organism evidence="2 3">
    <name type="scientific">Candidatus Gottesmanbacteria bacterium GW2011_GWB1_44_11c</name>
    <dbReference type="NCBI Taxonomy" id="1618447"/>
    <lineage>
        <taxon>Bacteria</taxon>
        <taxon>Candidatus Gottesmaniibacteriota</taxon>
    </lineage>
</organism>
<dbReference type="AlphaFoldDB" id="A0A0G1GRX9"/>
<comment type="caution">
    <text evidence="2">The sequence shown here is derived from an EMBL/GenBank/DDBJ whole genome shotgun (WGS) entry which is preliminary data.</text>
</comment>